<evidence type="ECO:0000259" key="4">
    <source>
        <dbReference type="Pfam" id="PF13439"/>
    </source>
</evidence>
<evidence type="ECO:0000256" key="1">
    <source>
        <dbReference type="ARBA" id="ARBA00022676"/>
    </source>
</evidence>
<keyword evidence="2 5" id="KW-0808">Transferase</keyword>
<dbReference type="Proteomes" id="UP000219374">
    <property type="component" value="Unassembled WGS sequence"/>
</dbReference>
<protein>
    <submittedName>
        <fullName evidence="5">Glycosyltransferase involved in cell wall bisynthesis</fullName>
    </submittedName>
</protein>
<dbReference type="Pfam" id="PF13439">
    <property type="entry name" value="Glyco_transf_4"/>
    <property type="match status" value="1"/>
</dbReference>
<dbReference type="GO" id="GO:0016757">
    <property type="term" value="F:glycosyltransferase activity"/>
    <property type="evidence" value="ECO:0007669"/>
    <property type="project" value="UniProtKB-KW"/>
</dbReference>
<evidence type="ECO:0000313" key="5">
    <source>
        <dbReference type="EMBL" id="SOD55259.1"/>
    </source>
</evidence>
<keyword evidence="1" id="KW-0328">Glycosyltransferase</keyword>
<feature type="domain" description="Glycosyl transferase family 1" evidence="3">
    <location>
        <begin position="180"/>
        <end position="345"/>
    </location>
</feature>
<keyword evidence="6" id="KW-1185">Reference proteome</keyword>
<feature type="domain" description="Glycosyltransferase subfamily 4-like N-terminal" evidence="4">
    <location>
        <begin position="15"/>
        <end position="169"/>
    </location>
</feature>
<dbReference type="CDD" id="cd03811">
    <property type="entry name" value="GT4_GT28_WabH-like"/>
    <property type="match status" value="1"/>
</dbReference>
<accession>A0A286D9C4</accession>
<dbReference type="AlphaFoldDB" id="A0A286D9C4"/>
<organism evidence="5 6">
    <name type="scientific">Pseudoxanthomonas wuyuanensis</name>
    <dbReference type="NCBI Taxonomy" id="1073196"/>
    <lineage>
        <taxon>Bacteria</taxon>
        <taxon>Pseudomonadati</taxon>
        <taxon>Pseudomonadota</taxon>
        <taxon>Gammaproteobacteria</taxon>
        <taxon>Lysobacterales</taxon>
        <taxon>Lysobacteraceae</taxon>
        <taxon>Pseudoxanthomonas</taxon>
    </lineage>
</organism>
<dbReference type="RefSeq" id="WP_162125704.1">
    <property type="nucleotide sequence ID" value="NZ_OCND01000006.1"/>
</dbReference>
<name>A0A286D9C4_9GAMM</name>
<gene>
    <name evidence="5" type="ORF">SAMN06296416_106227</name>
</gene>
<dbReference type="InterPro" id="IPR028098">
    <property type="entry name" value="Glyco_trans_4-like_N"/>
</dbReference>
<dbReference type="PANTHER" id="PTHR12526">
    <property type="entry name" value="GLYCOSYLTRANSFERASE"/>
    <property type="match status" value="1"/>
</dbReference>
<reference evidence="5 6" key="1">
    <citation type="submission" date="2017-09" db="EMBL/GenBank/DDBJ databases">
        <authorList>
            <person name="Ehlers B."/>
            <person name="Leendertz F.H."/>
        </authorList>
    </citation>
    <scope>NUCLEOTIDE SEQUENCE [LARGE SCALE GENOMIC DNA]</scope>
    <source>
        <strain evidence="5 6">CGMCC 1.10978</strain>
    </source>
</reference>
<dbReference type="Pfam" id="PF00534">
    <property type="entry name" value="Glycos_transf_1"/>
    <property type="match status" value="1"/>
</dbReference>
<proteinExistence type="predicted"/>
<dbReference type="Gene3D" id="3.40.50.2000">
    <property type="entry name" value="Glycogen Phosphorylase B"/>
    <property type="match status" value="2"/>
</dbReference>
<dbReference type="InterPro" id="IPR001296">
    <property type="entry name" value="Glyco_trans_1"/>
</dbReference>
<sequence>MSVKKLLVVTDEMEVGGSQRQIAYLLGGLDRSRWKPELLFFRNESFLVKDLRAQGITVHHLPKNGRLDLRFVWRYAALLRRQRYDLVHAFSLTAELWTLIAGLLVRRPTPLVSSVRGLYLNEPEWFWRIKRFIIGRSAAVIANARAGAAAAARRAGVALARFDVVPNGILPIPPLPPGERDILRQAVGAPAGRSFGLFVGRLVMHKNLACLMRAMAALPPAQRPWIALAGNGPLRGEIEAMREAAGLADDVRFLGERTDATNLMKAADFLVLPSSYEGMSNVLMEAMTVGCPVVASDVGGNPELVEDGVTGLLFRNDDDGALAAQLQRIAGDAALRARFSAEAAQRTRTRYSVANLVASTMAVYDRCLTATSSRRTMAASAIVPTHSGKDA</sequence>
<evidence type="ECO:0000259" key="3">
    <source>
        <dbReference type="Pfam" id="PF00534"/>
    </source>
</evidence>
<dbReference type="EMBL" id="OCND01000006">
    <property type="protein sequence ID" value="SOD55259.1"/>
    <property type="molecule type" value="Genomic_DNA"/>
</dbReference>
<dbReference type="SUPFAM" id="SSF53756">
    <property type="entry name" value="UDP-Glycosyltransferase/glycogen phosphorylase"/>
    <property type="match status" value="1"/>
</dbReference>
<evidence type="ECO:0000256" key="2">
    <source>
        <dbReference type="ARBA" id="ARBA00022679"/>
    </source>
</evidence>
<evidence type="ECO:0000313" key="6">
    <source>
        <dbReference type="Proteomes" id="UP000219374"/>
    </source>
</evidence>
<dbReference type="PANTHER" id="PTHR12526:SF510">
    <property type="entry name" value="D-INOSITOL 3-PHOSPHATE GLYCOSYLTRANSFERASE"/>
    <property type="match status" value="1"/>
</dbReference>
<dbReference type="GO" id="GO:1901135">
    <property type="term" value="P:carbohydrate derivative metabolic process"/>
    <property type="evidence" value="ECO:0007669"/>
    <property type="project" value="UniProtKB-ARBA"/>
</dbReference>